<evidence type="ECO:0000313" key="2">
    <source>
        <dbReference type="EMBL" id="GAH20264.1"/>
    </source>
</evidence>
<keyword evidence="1" id="KW-0175">Coiled coil</keyword>
<organism evidence="2">
    <name type="scientific">marine sediment metagenome</name>
    <dbReference type="NCBI Taxonomy" id="412755"/>
    <lineage>
        <taxon>unclassified sequences</taxon>
        <taxon>metagenomes</taxon>
        <taxon>ecological metagenomes</taxon>
    </lineage>
</organism>
<dbReference type="EMBL" id="BARU01004409">
    <property type="protein sequence ID" value="GAH20264.1"/>
    <property type="molecule type" value="Genomic_DNA"/>
</dbReference>
<name>X1ESW8_9ZZZZ</name>
<reference evidence="2" key="1">
    <citation type="journal article" date="2014" name="Front. Microbiol.">
        <title>High frequency of phylogenetically diverse reductive dehalogenase-homologous genes in deep subseafloor sedimentary metagenomes.</title>
        <authorList>
            <person name="Kawai M."/>
            <person name="Futagami T."/>
            <person name="Toyoda A."/>
            <person name="Takaki Y."/>
            <person name="Nishi S."/>
            <person name="Hori S."/>
            <person name="Arai W."/>
            <person name="Tsubouchi T."/>
            <person name="Morono Y."/>
            <person name="Uchiyama I."/>
            <person name="Ito T."/>
            <person name="Fujiyama A."/>
            <person name="Inagaki F."/>
            <person name="Takami H."/>
        </authorList>
    </citation>
    <scope>NUCLEOTIDE SEQUENCE</scope>
    <source>
        <strain evidence="2">Expedition CK06-06</strain>
    </source>
</reference>
<feature type="non-terminal residue" evidence="2">
    <location>
        <position position="1"/>
    </location>
</feature>
<evidence type="ECO:0000256" key="1">
    <source>
        <dbReference type="SAM" id="Coils"/>
    </source>
</evidence>
<feature type="coiled-coil region" evidence="1">
    <location>
        <begin position="5"/>
        <end position="50"/>
    </location>
</feature>
<protein>
    <submittedName>
        <fullName evidence="2">Uncharacterized protein</fullName>
    </submittedName>
</protein>
<comment type="caution">
    <text evidence="2">The sequence shown here is derived from an EMBL/GenBank/DDBJ whole genome shotgun (WGS) entry which is preliminary data.</text>
</comment>
<proteinExistence type="predicted"/>
<sequence>RPSSVMALSQTIQLQDLQIRRLKEEKTVALERINEIYEAVKDLRNELEKIITP</sequence>
<accession>X1ESW8</accession>
<dbReference type="AlphaFoldDB" id="X1ESW8"/>
<gene>
    <name evidence="2" type="ORF">S03H2_08889</name>
</gene>